<evidence type="ECO:0000313" key="1">
    <source>
        <dbReference type="EMBL" id="KIM51301.1"/>
    </source>
</evidence>
<proteinExistence type="predicted"/>
<accession>A0A0C3D5C0</accession>
<dbReference type="InParanoid" id="A0A0C3D5C0"/>
<name>A0A0C3D5C0_9AGAM</name>
<dbReference type="Proteomes" id="UP000053989">
    <property type="component" value="Unassembled WGS sequence"/>
</dbReference>
<dbReference type="HOGENOM" id="CLU_1866321_0_0_1"/>
<protein>
    <submittedName>
        <fullName evidence="1">Uncharacterized protein</fullName>
    </submittedName>
</protein>
<keyword evidence="2" id="KW-1185">Reference proteome</keyword>
<dbReference type="AlphaFoldDB" id="A0A0C3D5C0"/>
<evidence type="ECO:0000313" key="2">
    <source>
        <dbReference type="Proteomes" id="UP000053989"/>
    </source>
</evidence>
<reference evidence="2" key="2">
    <citation type="submission" date="2015-01" db="EMBL/GenBank/DDBJ databases">
        <title>Evolutionary Origins and Diversification of the Mycorrhizal Mutualists.</title>
        <authorList>
            <consortium name="DOE Joint Genome Institute"/>
            <consortium name="Mycorrhizal Genomics Consortium"/>
            <person name="Kohler A."/>
            <person name="Kuo A."/>
            <person name="Nagy L.G."/>
            <person name="Floudas D."/>
            <person name="Copeland A."/>
            <person name="Barry K.W."/>
            <person name="Cichocki N."/>
            <person name="Veneault-Fourrey C."/>
            <person name="LaButti K."/>
            <person name="Lindquist E.A."/>
            <person name="Lipzen A."/>
            <person name="Lundell T."/>
            <person name="Morin E."/>
            <person name="Murat C."/>
            <person name="Riley R."/>
            <person name="Ohm R."/>
            <person name="Sun H."/>
            <person name="Tunlid A."/>
            <person name="Henrissat B."/>
            <person name="Grigoriev I.V."/>
            <person name="Hibbett D.S."/>
            <person name="Martin F."/>
        </authorList>
    </citation>
    <scope>NUCLEOTIDE SEQUENCE [LARGE SCALE GENOMIC DNA]</scope>
    <source>
        <strain evidence="2">Foug A</strain>
    </source>
</reference>
<reference evidence="1 2" key="1">
    <citation type="submission" date="2014-04" db="EMBL/GenBank/DDBJ databases">
        <authorList>
            <consortium name="DOE Joint Genome Institute"/>
            <person name="Kuo A."/>
            <person name="Kohler A."/>
            <person name="Nagy L.G."/>
            <person name="Floudas D."/>
            <person name="Copeland A."/>
            <person name="Barry K.W."/>
            <person name="Cichocki N."/>
            <person name="Veneault-Fourrey C."/>
            <person name="LaButti K."/>
            <person name="Lindquist E.A."/>
            <person name="Lipzen A."/>
            <person name="Lundell T."/>
            <person name="Morin E."/>
            <person name="Murat C."/>
            <person name="Sun H."/>
            <person name="Tunlid A."/>
            <person name="Henrissat B."/>
            <person name="Grigoriev I.V."/>
            <person name="Hibbett D.S."/>
            <person name="Martin F."/>
            <person name="Nordberg H.P."/>
            <person name="Cantor M.N."/>
            <person name="Hua S.X."/>
        </authorList>
    </citation>
    <scope>NUCLEOTIDE SEQUENCE [LARGE SCALE GENOMIC DNA]</scope>
    <source>
        <strain evidence="1 2">Foug A</strain>
    </source>
</reference>
<sequence>MAEARSPGKRGDYPNPSPWIPLDPVDVLHHMAELKDRSKWTDLHVEGISDGNRDMRGLMLRRLQSTTYPLLVDGVLTELFHAPYGKDECGCLHLLLQSYENSWGISVTSATQTTSTAKETFLITVLQMGTSAQSSIE</sequence>
<gene>
    <name evidence="1" type="ORF">SCLCIDRAFT_33547</name>
</gene>
<dbReference type="EMBL" id="KN822267">
    <property type="protein sequence ID" value="KIM51301.1"/>
    <property type="molecule type" value="Genomic_DNA"/>
</dbReference>
<organism evidence="1 2">
    <name type="scientific">Scleroderma citrinum Foug A</name>
    <dbReference type="NCBI Taxonomy" id="1036808"/>
    <lineage>
        <taxon>Eukaryota</taxon>
        <taxon>Fungi</taxon>
        <taxon>Dikarya</taxon>
        <taxon>Basidiomycota</taxon>
        <taxon>Agaricomycotina</taxon>
        <taxon>Agaricomycetes</taxon>
        <taxon>Agaricomycetidae</taxon>
        <taxon>Boletales</taxon>
        <taxon>Sclerodermatineae</taxon>
        <taxon>Sclerodermataceae</taxon>
        <taxon>Scleroderma</taxon>
    </lineage>
</organism>